<comment type="caution">
    <text evidence="1">The sequence shown here is derived from an EMBL/GenBank/DDBJ whole genome shotgun (WGS) entry which is preliminary data.</text>
</comment>
<dbReference type="AlphaFoldDB" id="A0A8J3KHG7"/>
<dbReference type="Proteomes" id="UP000659904">
    <property type="component" value="Unassembled WGS sequence"/>
</dbReference>
<evidence type="ECO:0000313" key="2">
    <source>
        <dbReference type="Proteomes" id="UP000659904"/>
    </source>
</evidence>
<dbReference type="EMBL" id="BONH01000082">
    <property type="protein sequence ID" value="GIG03252.1"/>
    <property type="molecule type" value="Genomic_DNA"/>
</dbReference>
<accession>A0A8J3KHG7</accession>
<organism evidence="1 2">
    <name type="scientific">Catellatospora citrea</name>
    <dbReference type="NCBI Taxonomy" id="53366"/>
    <lineage>
        <taxon>Bacteria</taxon>
        <taxon>Bacillati</taxon>
        <taxon>Actinomycetota</taxon>
        <taxon>Actinomycetes</taxon>
        <taxon>Micromonosporales</taxon>
        <taxon>Micromonosporaceae</taxon>
        <taxon>Catellatospora</taxon>
    </lineage>
</organism>
<gene>
    <name evidence="1" type="ORF">Cci01nite_83450</name>
</gene>
<reference evidence="1 2" key="1">
    <citation type="submission" date="2021-01" db="EMBL/GenBank/DDBJ databases">
        <title>Whole genome shotgun sequence of Catellatospora citrea NBRC 14495.</title>
        <authorList>
            <person name="Komaki H."/>
            <person name="Tamura T."/>
        </authorList>
    </citation>
    <scope>NUCLEOTIDE SEQUENCE [LARGE SCALE GENOMIC DNA]</scope>
    <source>
        <strain evidence="1 2">NBRC 14495</strain>
    </source>
</reference>
<protein>
    <submittedName>
        <fullName evidence="1">Uncharacterized protein</fullName>
    </submittedName>
</protein>
<name>A0A8J3KHG7_9ACTN</name>
<evidence type="ECO:0000313" key="1">
    <source>
        <dbReference type="EMBL" id="GIG03252.1"/>
    </source>
</evidence>
<keyword evidence="2" id="KW-1185">Reference proteome</keyword>
<proteinExistence type="predicted"/>
<sequence>MTRAYEAAVAAISAEPDPQRGFEQATEVAAELRRLADLGADLRAQSVAKIWKAEELSLAGLAERIGVSKARADQLLKSAKTPKDQPKKEGSESV</sequence>